<accession>A0A060PP63</accession>
<protein>
    <submittedName>
        <fullName evidence="1">Uncharacterized protein</fullName>
    </submittedName>
</protein>
<dbReference type="AlphaFoldDB" id="A0A060PP63"/>
<dbReference type="EMBL" id="AB478934">
    <property type="protein sequence ID" value="BAO96358.1"/>
    <property type="molecule type" value="Genomic_DNA"/>
</dbReference>
<sequence>MDNAKIVMAALGYKVFEKIVNDEE</sequence>
<reference evidence="1" key="1">
    <citation type="submission" date="2009-01" db="EMBL/GenBank/DDBJ databases">
        <title>Hot accumulation and evolution of cassette chromosome in Staphylococcus haemolyticus.</title>
        <authorList>
            <person name="Han X."/>
            <person name="Ito T."/>
            <person name="Watanabe S."/>
            <person name="Hoshi S."/>
            <person name="Hiramatsu K."/>
        </authorList>
    </citation>
    <scope>NUCLEOTIDE SEQUENCE</scope>
    <source>
        <strain evidence="1">SH621</strain>
    </source>
</reference>
<organism evidence="1">
    <name type="scientific">Staphylococcus haemolyticus</name>
    <dbReference type="NCBI Taxonomy" id="1283"/>
    <lineage>
        <taxon>Bacteria</taxon>
        <taxon>Bacillati</taxon>
        <taxon>Bacillota</taxon>
        <taxon>Bacilli</taxon>
        <taxon>Bacillales</taxon>
        <taxon>Staphylococcaceae</taxon>
        <taxon>Staphylococcus</taxon>
    </lineage>
</organism>
<proteinExistence type="predicted"/>
<name>A0A060PP63_STAHA</name>
<evidence type="ECO:0000313" key="1">
    <source>
        <dbReference type="EMBL" id="BAO96358.1"/>
    </source>
</evidence>